<gene>
    <name evidence="2" type="ORF">IZO911_LOCUS12023</name>
    <name evidence="4" type="ORF">KXQ929_LOCUS27193</name>
    <name evidence="3" type="ORF">OKA104_LOCUS27760</name>
</gene>
<organism evidence="2 5">
    <name type="scientific">Adineta steineri</name>
    <dbReference type="NCBI Taxonomy" id="433720"/>
    <lineage>
        <taxon>Eukaryota</taxon>
        <taxon>Metazoa</taxon>
        <taxon>Spiralia</taxon>
        <taxon>Gnathifera</taxon>
        <taxon>Rotifera</taxon>
        <taxon>Eurotatoria</taxon>
        <taxon>Bdelloidea</taxon>
        <taxon>Adinetida</taxon>
        <taxon>Adinetidae</taxon>
        <taxon>Adineta</taxon>
    </lineage>
</organism>
<evidence type="ECO:0000313" key="4">
    <source>
        <dbReference type="EMBL" id="CAF3978422.1"/>
    </source>
</evidence>
<dbReference type="Proteomes" id="UP000663881">
    <property type="component" value="Unassembled WGS sequence"/>
</dbReference>
<sequence length="150" mass="16512">MSSHYVLLLILRISVFGTFFGHGCLALRFVPGWLPYLGVVGIGTKWARILMPVIGLLDIIIAFVCLFMDACPLVYCWAFVWGLATALIRPIAGESIFGFIERTGNFCPALALLWLASGQDFGYYSMICTLMTSILAAFGVIFRVTGLMNN</sequence>
<dbReference type="EMBL" id="CAJNOE010000092">
    <property type="protein sequence ID" value="CAF0896705.1"/>
    <property type="molecule type" value="Genomic_DNA"/>
</dbReference>
<keyword evidence="1" id="KW-0472">Membrane</keyword>
<dbReference type="Proteomes" id="UP000663860">
    <property type="component" value="Unassembled WGS sequence"/>
</dbReference>
<evidence type="ECO:0000313" key="5">
    <source>
        <dbReference type="Proteomes" id="UP000663860"/>
    </source>
</evidence>
<evidence type="ECO:0000313" key="2">
    <source>
        <dbReference type="EMBL" id="CAF0896705.1"/>
    </source>
</evidence>
<comment type="caution">
    <text evidence="2">The sequence shown here is derived from an EMBL/GenBank/DDBJ whole genome shotgun (WGS) entry which is preliminary data.</text>
</comment>
<dbReference type="EMBL" id="CAJOBB010002546">
    <property type="protein sequence ID" value="CAF3978422.1"/>
    <property type="molecule type" value="Genomic_DNA"/>
</dbReference>
<accession>A0A813ZAL1</accession>
<protein>
    <submittedName>
        <fullName evidence="2">Uncharacterized protein</fullName>
    </submittedName>
</protein>
<feature type="transmembrane region" description="Helical" evidence="1">
    <location>
        <begin position="74"/>
        <end position="92"/>
    </location>
</feature>
<feature type="transmembrane region" description="Helical" evidence="1">
    <location>
        <begin position="49"/>
        <end position="67"/>
    </location>
</feature>
<proteinExistence type="predicted"/>
<keyword evidence="1" id="KW-1133">Transmembrane helix</keyword>
<dbReference type="Proteomes" id="UP000663868">
    <property type="component" value="Unassembled WGS sequence"/>
</dbReference>
<name>A0A813ZAL1_9BILA</name>
<evidence type="ECO:0000256" key="1">
    <source>
        <dbReference type="SAM" id="Phobius"/>
    </source>
</evidence>
<keyword evidence="1" id="KW-0812">Transmembrane</keyword>
<feature type="transmembrane region" description="Helical" evidence="1">
    <location>
        <begin position="7"/>
        <end position="29"/>
    </location>
</feature>
<dbReference type="AlphaFoldDB" id="A0A813ZAL1"/>
<evidence type="ECO:0000313" key="3">
    <source>
        <dbReference type="EMBL" id="CAF3965036.1"/>
    </source>
</evidence>
<dbReference type="EMBL" id="CAJOAY010002599">
    <property type="protein sequence ID" value="CAF3965036.1"/>
    <property type="molecule type" value="Genomic_DNA"/>
</dbReference>
<reference evidence="2" key="1">
    <citation type="submission" date="2021-02" db="EMBL/GenBank/DDBJ databases">
        <authorList>
            <person name="Nowell W R."/>
        </authorList>
    </citation>
    <scope>NUCLEOTIDE SEQUENCE</scope>
</reference>
<feature type="transmembrane region" description="Helical" evidence="1">
    <location>
        <begin position="121"/>
        <end position="142"/>
    </location>
</feature>